<dbReference type="SUPFAM" id="SSF56219">
    <property type="entry name" value="DNase I-like"/>
    <property type="match status" value="1"/>
</dbReference>
<dbReference type="EMBL" id="BAAFJT010000040">
    <property type="protein sequence ID" value="GAB0203819.1"/>
    <property type="molecule type" value="Genomic_DNA"/>
</dbReference>
<feature type="domain" description="Endonuclease/exonuclease/phosphatase" evidence="2">
    <location>
        <begin position="16"/>
        <end position="199"/>
    </location>
</feature>
<feature type="region of interest" description="Disordered" evidence="1">
    <location>
        <begin position="315"/>
        <end position="334"/>
    </location>
</feature>
<dbReference type="Gene3D" id="3.60.10.10">
    <property type="entry name" value="Endonuclease/exonuclease/phosphatase"/>
    <property type="match status" value="1"/>
</dbReference>
<dbReference type="InterPro" id="IPR005135">
    <property type="entry name" value="Endo/exonuclease/phosphatase"/>
</dbReference>
<evidence type="ECO:0000313" key="4">
    <source>
        <dbReference type="Proteomes" id="UP001623348"/>
    </source>
</evidence>
<dbReference type="Proteomes" id="UP001623348">
    <property type="component" value="Unassembled WGS sequence"/>
</dbReference>
<keyword evidence="4" id="KW-1185">Reference proteome</keyword>
<comment type="caution">
    <text evidence="3">The sequence shown here is derived from an EMBL/GenBank/DDBJ whole genome shotgun (WGS) entry which is preliminary data.</text>
</comment>
<dbReference type="InterPro" id="IPR036691">
    <property type="entry name" value="Endo/exonu/phosph_ase_sf"/>
</dbReference>
<sequence>MGNKQEELEVCARSQGHDLIAITETWWDSSHDWNAVMDGCVLFRRDRPARRGGGVALYVREQLECIELRLGVDEERVESLWLRMKGQANMGDTVVGVDYRPPDQEEEVDEAFYRQLEVASQSQALVLMGDLNHPDICWKSNAARHAQSRRFLQSIDDNFLTQVVEEATRRGVLLDLVVPNKEELVGDVKVGGSLGCSDHEMVEFRILRGRSRAISRITTLDFRRANCGLFKDLLGRIPWVKVLEGKGAQESWSVLKHHFLQAQDQCIPKSRKSSKGGRRPAWMSKELLEKLKGKKEVYRMLQAIPGVLCPVLGSPVQERQGTTGESPAEGYKDD</sequence>
<accession>A0ABC9Y1D1</accession>
<organism evidence="3 4">
    <name type="scientific">Grus japonensis</name>
    <name type="common">Japanese crane</name>
    <name type="synonym">Red-crowned crane</name>
    <dbReference type="NCBI Taxonomy" id="30415"/>
    <lineage>
        <taxon>Eukaryota</taxon>
        <taxon>Metazoa</taxon>
        <taxon>Chordata</taxon>
        <taxon>Craniata</taxon>
        <taxon>Vertebrata</taxon>
        <taxon>Euteleostomi</taxon>
        <taxon>Archelosauria</taxon>
        <taxon>Archosauria</taxon>
        <taxon>Dinosauria</taxon>
        <taxon>Saurischia</taxon>
        <taxon>Theropoda</taxon>
        <taxon>Coelurosauria</taxon>
        <taxon>Aves</taxon>
        <taxon>Neognathae</taxon>
        <taxon>Neoaves</taxon>
        <taxon>Gruiformes</taxon>
        <taxon>Gruidae</taxon>
        <taxon>Grus</taxon>
    </lineage>
</organism>
<name>A0ABC9Y1D1_GRUJA</name>
<dbReference type="AlphaFoldDB" id="A0ABC9Y1D1"/>
<evidence type="ECO:0000256" key="1">
    <source>
        <dbReference type="SAM" id="MobiDB-lite"/>
    </source>
</evidence>
<protein>
    <recommendedName>
        <fullName evidence="2">Endonuclease/exonuclease/phosphatase domain-containing protein</fullName>
    </recommendedName>
</protein>
<gene>
    <name evidence="3" type="ORF">GRJ2_002847500</name>
</gene>
<reference evidence="3 4" key="1">
    <citation type="submission" date="2024-06" db="EMBL/GenBank/DDBJ databases">
        <title>The draft genome of Grus japonensis, version 3.</title>
        <authorList>
            <person name="Nabeshima K."/>
            <person name="Suzuki S."/>
            <person name="Onuma M."/>
        </authorList>
    </citation>
    <scope>NUCLEOTIDE SEQUENCE [LARGE SCALE GENOMIC DNA]</scope>
    <source>
        <strain evidence="3 4">451A</strain>
    </source>
</reference>
<proteinExistence type="predicted"/>
<evidence type="ECO:0000259" key="2">
    <source>
        <dbReference type="Pfam" id="PF03372"/>
    </source>
</evidence>
<dbReference type="PANTHER" id="PTHR33395:SF22">
    <property type="entry name" value="REVERSE TRANSCRIPTASE DOMAIN-CONTAINING PROTEIN"/>
    <property type="match status" value="1"/>
</dbReference>
<dbReference type="Pfam" id="PF03372">
    <property type="entry name" value="Exo_endo_phos"/>
    <property type="match status" value="1"/>
</dbReference>
<evidence type="ECO:0000313" key="3">
    <source>
        <dbReference type="EMBL" id="GAB0203819.1"/>
    </source>
</evidence>
<dbReference type="PANTHER" id="PTHR33395">
    <property type="entry name" value="TRANSCRIPTASE, PUTATIVE-RELATED-RELATED"/>
    <property type="match status" value="1"/>
</dbReference>